<accession>A0A2P2PQP6</accession>
<reference evidence="1" key="1">
    <citation type="submission" date="2018-02" db="EMBL/GenBank/DDBJ databases">
        <title>Rhizophora mucronata_Transcriptome.</title>
        <authorList>
            <person name="Meera S.P."/>
            <person name="Sreeshan A."/>
            <person name="Augustine A."/>
        </authorList>
    </citation>
    <scope>NUCLEOTIDE SEQUENCE</scope>
    <source>
        <tissue evidence="1">Leaf</tissue>
    </source>
</reference>
<dbReference type="AlphaFoldDB" id="A0A2P2PQP6"/>
<name>A0A2P2PQP6_RHIMU</name>
<proteinExistence type="predicted"/>
<protein>
    <submittedName>
        <fullName evidence="1">Uncharacterized protein</fullName>
    </submittedName>
</protein>
<sequence>MMIFHQLAWGFLFKHLCSRTMWSTPV</sequence>
<organism evidence="1">
    <name type="scientific">Rhizophora mucronata</name>
    <name type="common">Asiatic mangrove</name>
    <dbReference type="NCBI Taxonomy" id="61149"/>
    <lineage>
        <taxon>Eukaryota</taxon>
        <taxon>Viridiplantae</taxon>
        <taxon>Streptophyta</taxon>
        <taxon>Embryophyta</taxon>
        <taxon>Tracheophyta</taxon>
        <taxon>Spermatophyta</taxon>
        <taxon>Magnoliopsida</taxon>
        <taxon>eudicotyledons</taxon>
        <taxon>Gunneridae</taxon>
        <taxon>Pentapetalae</taxon>
        <taxon>rosids</taxon>
        <taxon>fabids</taxon>
        <taxon>Malpighiales</taxon>
        <taxon>Rhizophoraceae</taxon>
        <taxon>Rhizophora</taxon>
    </lineage>
</organism>
<dbReference type="EMBL" id="GGEC01076551">
    <property type="protein sequence ID" value="MBX57035.1"/>
    <property type="molecule type" value="Transcribed_RNA"/>
</dbReference>
<evidence type="ECO:0000313" key="1">
    <source>
        <dbReference type="EMBL" id="MBX57035.1"/>
    </source>
</evidence>